<accession>A0A8C5M602</accession>
<dbReference type="PROSITE" id="PS50222">
    <property type="entry name" value="EF_HAND_2"/>
    <property type="match status" value="1"/>
</dbReference>
<feature type="region of interest" description="Disordered" evidence="13">
    <location>
        <begin position="246"/>
        <end position="345"/>
    </location>
</feature>
<evidence type="ECO:0000256" key="8">
    <source>
        <dbReference type="ARBA" id="ARBA00023273"/>
    </source>
</evidence>
<evidence type="ECO:0000256" key="12">
    <source>
        <dbReference type="ARBA" id="ARBA00046373"/>
    </source>
</evidence>
<dbReference type="InterPro" id="IPR011992">
    <property type="entry name" value="EF-hand-dom_pair"/>
</dbReference>
<dbReference type="GO" id="GO:0005813">
    <property type="term" value="C:centrosome"/>
    <property type="evidence" value="ECO:0007669"/>
    <property type="project" value="UniProtKB-SubCell"/>
</dbReference>
<evidence type="ECO:0000313" key="15">
    <source>
        <dbReference type="Ensembl" id="ENSLLEP00000009236.1"/>
    </source>
</evidence>
<evidence type="ECO:0000256" key="2">
    <source>
        <dbReference type="ARBA" id="ARBA00004300"/>
    </source>
</evidence>
<comment type="subunit">
    <text evidence="12">Homodimer. Part of a ternary complex that contains CEP350, CEP43 and MAPRE1. Interacts directly with CEP350 and MAPRE1. Interacts with CEP19. Interacts (via N-terminus) with CEP350 (via C-terminus).</text>
</comment>
<dbReference type="GO" id="GO:0034453">
    <property type="term" value="P:microtubule anchoring"/>
    <property type="evidence" value="ECO:0007669"/>
    <property type="project" value="InterPro"/>
</dbReference>
<keyword evidence="6" id="KW-0970">Cilium biogenesis/degradation</keyword>
<dbReference type="Proteomes" id="UP000694569">
    <property type="component" value="Unplaced"/>
</dbReference>
<dbReference type="AlphaFoldDB" id="A0A8C5M602"/>
<dbReference type="GeneTree" id="ENSGT00390000007441"/>
<feature type="compositionally biased region" description="Polar residues" evidence="13">
    <location>
        <begin position="330"/>
        <end position="341"/>
    </location>
</feature>
<dbReference type="OrthoDB" id="2160638at2759"/>
<evidence type="ECO:0000256" key="1">
    <source>
        <dbReference type="ARBA" id="ARBA00004120"/>
    </source>
</evidence>
<dbReference type="Ensembl" id="ENSLLET00000009593.1">
    <property type="protein sequence ID" value="ENSLLEP00000009236.1"/>
    <property type="gene ID" value="ENSLLEG00000005891.1"/>
</dbReference>
<comment type="subcellular location">
    <subcellularLocation>
        <location evidence="1">Cytoplasm</location>
        <location evidence="1">Cytoskeleton</location>
        <location evidence="1">Cilium basal body</location>
    </subcellularLocation>
    <subcellularLocation>
        <location evidence="2">Cytoplasm</location>
        <location evidence="2">Cytoskeleton</location>
        <location evidence="2">Microtubule organizing center</location>
        <location evidence="2">Centrosome</location>
    </subcellularLocation>
</comment>
<evidence type="ECO:0000256" key="5">
    <source>
        <dbReference type="ARBA" id="ARBA00022553"/>
    </source>
</evidence>
<organism evidence="15 16">
    <name type="scientific">Leptobrachium leishanense</name>
    <name type="common">Leishan spiny toad</name>
    <dbReference type="NCBI Taxonomy" id="445787"/>
    <lineage>
        <taxon>Eukaryota</taxon>
        <taxon>Metazoa</taxon>
        <taxon>Chordata</taxon>
        <taxon>Craniata</taxon>
        <taxon>Vertebrata</taxon>
        <taxon>Euteleostomi</taxon>
        <taxon>Amphibia</taxon>
        <taxon>Batrachia</taxon>
        <taxon>Anura</taxon>
        <taxon>Pelobatoidea</taxon>
        <taxon>Megophryidae</taxon>
        <taxon>Leptobrachium</taxon>
    </lineage>
</organism>
<dbReference type="InterPro" id="IPR002048">
    <property type="entry name" value="EF_hand_dom"/>
</dbReference>
<dbReference type="PANTHER" id="PTHR15431">
    <property type="entry name" value="FGFR1 ONCOGENE PARTNER/LISH DOMAIN-CONTAINING PROTEIN"/>
    <property type="match status" value="1"/>
</dbReference>
<dbReference type="SUPFAM" id="SSF47473">
    <property type="entry name" value="EF-hand"/>
    <property type="match status" value="1"/>
</dbReference>
<evidence type="ECO:0000256" key="4">
    <source>
        <dbReference type="ARBA" id="ARBA00022490"/>
    </source>
</evidence>
<keyword evidence="7" id="KW-0206">Cytoskeleton</keyword>
<name>A0A8C5M602_9ANUR</name>
<sequence>MSATEEDTELRDLLIQTLENNGVLNKIKAELRASVFLALEEQEKVENKTPLINESLKRFLSSRDGRLVANIFAEFLQFFNLDFTLAVFQPEACLGKIEDRSQLAKDLGIIESEGPKTGPLILELIKKCHQKDKIISSGEGDKLLSLPKELSPKQIAEAQKKFDLYKDRNSEISKDELRSLFLDLFPHFHRNMLERYVNDEFKAADKDFNNGIDFHEFIGMYKRLFIHCRSVVAHDVSDIIHSPRRALDGKTSAQGIQNKTESSGEKSSSSYKELKKPDIQMQNDGRPDCKLSSNLSSEPIKSHNLELEEDSIEGDSFFDDPIPKPEKTYGCQSTSDENSSGELAPEIGRSAQNLKNEERKFYNQSASPSLNTTIGSHLIAPIAKEADGGIHLTSLKDLKTVSSKMASLELGGGNEDDYVDDFNSTSQRSDKSDVSIGEEIEEDDLSVDDLLGSDKIEDLTSDCTISQISNVGDYLEEIS</sequence>
<dbReference type="GO" id="GO:0030030">
    <property type="term" value="P:cell projection organization"/>
    <property type="evidence" value="ECO:0007669"/>
    <property type="project" value="UniProtKB-KW"/>
</dbReference>
<evidence type="ECO:0000256" key="13">
    <source>
        <dbReference type="SAM" id="MobiDB-lite"/>
    </source>
</evidence>
<comment type="function">
    <text evidence="11">Required for anchoring microtubules to the centrosomes. Required for ciliation.</text>
</comment>
<evidence type="ECO:0000256" key="6">
    <source>
        <dbReference type="ARBA" id="ARBA00022794"/>
    </source>
</evidence>
<comment type="similarity">
    <text evidence="3">Belongs to the CEP43 family.</text>
</comment>
<keyword evidence="16" id="KW-1185">Reference proteome</keyword>
<feature type="region of interest" description="Disordered" evidence="13">
    <location>
        <begin position="412"/>
        <end position="443"/>
    </location>
</feature>
<dbReference type="InterPro" id="IPR018993">
    <property type="entry name" value="FOP_dimerisation-dom_N"/>
</dbReference>
<evidence type="ECO:0000256" key="9">
    <source>
        <dbReference type="ARBA" id="ARBA00041026"/>
    </source>
</evidence>
<dbReference type="PROSITE" id="PS50896">
    <property type="entry name" value="LISH"/>
    <property type="match status" value="1"/>
</dbReference>
<dbReference type="Pfam" id="PF09398">
    <property type="entry name" value="FOP_dimer"/>
    <property type="match status" value="1"/>
</dbReference>
<dbReference type="Gene3D" id="1.20.960.40">
    <property type="match status" value="1"/>
</dbReference>
<keyword evidence="5" id="KW-0597">Phosphoprotein</keyword>
<dbReference type="Gene3D" id="1.10.238.10">
    <property type="entry name" value="EF-hand"/>
    <property type="match status" value="1"/>
</dbReference>
<feature type="compositionally biased region" description="Acidic residues" evidence="13">
    <location>
        <begin position="307"/>
        <end position="318"/>
    </location>
</feature>
<evidence type="ECO:0000259" key="14">
    <source>
        <dbReference type="PROSITE" id="PS50222"/>
    </source>
</evidence>
<proteinExistence type="inferred from homology"/>
<dbReference type="InterPro" id="IPR006594">
    <property type="entry name" value="LisH"/>
</dbReference>
<feature type="compositionally biased region" description="Low complexity" evidence="13">
    <location>
        <begin position="259"/>
        <end position="271"/>
    </location>
</feature>
<evidence type="ECO:0000256" key="3">
    <source>
        <dbReference type="ARBA" id="ARBA00005385"/>
    </source>
</evidence>
<keyword evidence="4" id="KW-0963">Cytoplasm</keyword>
<dbReference type="GO" id="GO:0005509">
    <property type="term" value="F:calcium ion binding"/>
    <property type="evidence" value="ECO:0007669"/>
    <property type="project" value="InterPro"/>
</dbReference>
<protein>
    <recommendedName>
        <fullName evidence="9">Centrosomal protein 43</fullName>
    </recommendedName>
    <alternativeName>
        <fullName evidence="10">FGFR1 oncogene partner</fullName>
    </alternativeName>
</protein>
<evidence type="ECO:0000256" key="11">
    <source>
        <dbReference type="ARBA" id="ARBA00046076"/>
    </source>
</evidence>
<reference evidence="15" key="2">
    <citation type="submission" date="2025-09" db="UniProtKB">
        <authorList>
            <consortium name="Ensembl"/>
        </authorList>
    </citation>
    <scope>IDENTIFICATION</scope>
</reference>
<feature type="domain" description="EF-hand" evidence="14">
    <location>
        <begin position="192"/>
        <end position="227"/>
    </location>
</feature>
<evidence type="ECO:0000256" key="7">
    <source>
        <dbReference type="ARBA" id="ARBA00023212"/>
    </source>
</evidence>
<evidence type="ECO:0000256" key="10">
    <source>
        <dbReference type="ARBA" id="ARBA00042293"/>
    </source>
</evidence>
<keyword evidence="8" id="KW-0966">Cell projection</keyword>
<dbReference type="PANTHER" id="PTHR15431:SF9">
    <property type="entry name" value="CENTROSOMAL PROTEIN 43"/>
    <property type="match status" value="1"/>
</dbReference>
<reference evidence="15" key="1">
    <citation type="submission" date="2025-08" db="UniProtKB">
        <authorList>
            <consortium name="Ensembl"/>
        </authorList>
    </citation>
    <scope>IDENTIFICATION</scope>
</reference>
<evidence type="ECO:0000313" key="16">
    <source>
        <dbReference type="Proteomes" id="UP000694569"/>
    </source>
</evidence>